<accession>A0ABS7L1U0</accession>
<dbReference type="Gene3D" id="3.40.50.300">
    <property type="entry name" value="P-loop containing nucleotide triphosphate hydrolases"/>
    <property type="match status" value="1"/>
</dbReference>
<evidence type="ECO:0000313" key="2">
    <source>
        <dbReference type="EMBL" id="MBY0757040.1"/>
    </source>
</evidence>
<dbReference type="SUPFAM" id="SSF52540">
    <property type="entry name" value="P-loop containing nucleoside triphosphate hydrolases"/>
    <property type="match status" value="1"/>
</dbReference>
<dbReference type="RefSeq" id="WP_221862213.1">
    <property type="nucleotide sequence ID" value="NZ_JAIKTU010000016.1"/>
</dbReference>
<keyword evidence="3" id="KW-1185">Reference proteome</keyword>
<proteinExistence type="predicted"/>
<organism evidence="2 3">
    <name type="scientific">Clostridium sardiniense</name>
    <name type="common">Clostridium absonum</name>
    <dbReference type="NCBI Taxonomy" id="29369"/>
    <lineage>
        <taxon>Bacteria</taxon>
        <taxon>Bacillati</taxon>
        <taxon>Bacillota</taxon>
        <taxon>Clostridia</taxon>
        <taxon>Eubacteriales</taxon>
        <taxon>Clostridiaceae</taxon>
        <taxon>Clostridium</taxon>
    </lineage>
</organism>
<protein>
    <recommendedName>
        <fullName evidence="1">AAA+ ATPase domain-containing protein</fullName>
    </recommendedName>
</protein>
<name>A0ABS7L1U0_CLOSR</name>
<dbReference type="InterPro" id="IPR003593">
    <property type="entry name" value="AAA+_ATPase"/>
</dbReference>
<evidence type="ECO:0000259" key="1">
    <source>
        <dbReference type="SMART" id="SM00382"/>
    </source>
</evidence>
<reference evidence="2 3" key="1">
    <citation type="journal article" date="2021" name="Cell Host Microbe">
        <title>in vivo commensal control of Clostridioides difficile virulence.</title>
        <authorList>
            <person name="Girinathan B.P."/>
            <person name="Dibenedetto N."/>
            <person name="Worley J.N."/>
            <person name="Peltier J."/>
            <person name="Arrieta-Ortiz M.L."/>
            <person name="Rupa Christinal Immanuel S."/>
            <person name="Lavin R."/>
            <person name="Delaney M.L."/>
            <person name="Cummins C."/>
            <person name="Hoffmann M."/>
            <person name="Luo Y."/>
            <person name="Gonzalez-Escalona N."/>
            <person name="Allard M."/>
            <person name="Onderdonk A.B."/>
            <person name="Gerber G.K."/>
            <person name="Sonenshein A.L."/>
            <person name="Baliga N."/>
            <person name="Dupuy B."/>
            <person name="Bry L."/>
        </authorList>
    </citation>
    <scope>NUCLEOTIDE SEQUENCE [LARGE SCALE GENOMIC DNA]</scope>
    <source>
        <strain evidence="2 3">DSM 599</strain>
    </source>
</reference>
<dbReference type="SMART" id="SM00382">
    <property type="entry name" value="AAA"/>
    <property type="match status" value="1"/>
</dbReference>
<gene>
    <name evidence="2" type="ORF">K5V21_16485</name>
</gene>
<comment type="caution">
    <text evidence="2">The sequence shown here is derived from an EMBL/GenBank/DDBJ whole genome shotgun (WGS) entry which is preliminary data.</text>
</comment>
<dbReference type="InterPro" id="IPR027417">
    <property type="entry name" value="P-loop_NTPase"/>
</dbReference>
<feature type="domain" description="AAA+ ATPase" evidence="1">
    <location>
        <begin position="22"/>
        <end position="252"/>
    </location>
</feature>
<sequence length="330" mass="38407">MNVVNLIDRIVNDLKSNKNYYSYRHALIVGENNSGKSKVIKGIINKLKDSKEYKDKIYFIDSKNRRITVEISGFTKLSDLKTHDIIENRVDDKNFNKEDVFLGNHKSEVILNELIENSEEYKELLKNILDVDFRTSQDRGSENDEEEYVFATSDDKDGIEIYLNDESLYKLSDALQARLRMLVEVNFASKAGCELILIDELDMNLDHKNSGIFIEKLKEKYSNIRFIVSAHSLYTVQKTKDFDVIKIIKSYESVDKNPYQIFDGNDLNDIESIDKNIFNTNRFEDEKDIALSNLVKDCISGRKVSLDDIDENSLSIRQKVIYRFIEERSK</sequence>
<dbReference type="EMBL" id="JAIKTU010000016">
    <property type="protein sequence ID" value="MBY0757040.1"/>
    <property type="molecule type" value="Genomic_DNA"/>
</dbReference>
<evidence type="ECO:0000313" key="3">
    <source>
        <dbReference type="Proteomes" id="UP001299068"/>
    </source>
</evidence>
<dbReference type="Proteomes" id="UP001299068">
    <property type="component" value="Unassembled WGS sequence"/>
</dbReference>